<dbReference type="PANTHER" id="PTHR46857:SF2">
    <property type="entry name" value="F-BOX ONLY PROTEIN 16"/>
    <property type="match status" value="1"/>
</dbReference>
<sequence length="592" mass="66931">MPSTIAPIDATRASSVRPAQGLRYGNFEGVRNLPPVRKSDALSEHNFWAINNEHICDTVCQWMESWQPWQQRTLLCGVANRDYKTQALCRYPSAPFKVNKPNKEKRKKKPTKEARSAKSIVSQKIPLIVTDDSGNVTDVKTITGFQKQKDTNASEPNKKFSKEQNKNLPKPAEERKSSSSFENNISTDEKDEEHHKSPIEAADVPMGMDQYASLLSSSILISALNEATAVSMYDKFQFSNSREASSASNGRVQIEEPNETGTKSKARPVSSRASKLKSRPTTRSSQVSSKSSASKLKSRPTTRSSQVSSTRFLGGTLEFSTDDHYWKYRRERSCSSLFRHSAFAPSVASTTDFFNKKKVSKLGPMQHTLRTGSVQKPLHLGPLPVPLQRYYKNARWWPAEPPSGTVYHHVRKQELALNFNEQLSAIWKWLSEWESYEQIAFIKKVAMMCPASVLDALLTHIQQRLRDTRDINRLPDKLLLYVFSFLPPQDILQAAKVCRRWRFLCAMDELWMLKCIEIGEQGGVSNIGELVQQAREDADTCRTTHRDSLTVAVPRLDGETTSRGTDKGSHASSHSRPDNVERVLTKPLKWLL</sequence>
<dbReference type="SUPFAM" id="SSF81383">
    <property type="entry name" value="F-box domain"/>
    <property type="match status" value="1"/>
</dbReference>
<dbReference type="Pfam" id="PF12937">
    <property type="entry name" value="F-box-like"/>
    <property type="match status" value="1"/>
</dbReference>
<feature type="region of interest" description="Disordered" evidence="1">
    <location>
        <begin position="147"/>
        <end position="197"/>
    </location>
</feature>
<comment type="caution">
    <text evidence="3">The sequence shown here is derived from an EMBL/GenBank/DDBJ whole genome shotgun (WGS) entry which is preliminary data.</text>
</comment>
<dbReference type="SMART" id="SM00256">
    <property type="entry name" value="FBOX"/>
    <property type="match status" value="1"/>
</dbReference>
<dbReference type="PANTHER" id="PTHR46857">
    <property type="entry name" value="EPITHELIAL CELL-TRANSFORMING SEQUENCE 2 ONCOGENE-LIKE"/>
    <property type="match status" value="1"/>
</dbReference>
<evidence type="ECO:0000313" key="4">
    <source>
        <dbReference type="Proteomes" id="UP000271974"/>
    </source>
</evidence>
<dbReference type="EMBL" id="RQTK01000162">
    <property type="protein sequence ID" value="RUS85694.1"/>
    <property type="molecule type" value="Genomic_DNA"/>
</dbReference>
<feature type="compositionally biased region" description="Basic and acidic residues" evidence="1">
    <location>
        <begin position="556"/>
        <end position="578"/>
    </location>
</feature>
<reference evidence="3 4" key="1">
    <citation type="submission" date="2019-01" db="EMBL/GenBank/DDBJ databases">
        <title>A draft genome assembly of the solar-powered sea slug Elysia chlorotica.</title>
        <authorList>
            <person name="Cai H."/>
            <person name="Li Q."/>
            <person name="Fang X."/>
            <person name="Li J."/>
            <person name="Curtis N.E."/>
            <person name="Altenburger A."/>
            <person name="Shibata T."/>
            <person name="Feng M."/>
            <person name="Maeda T."/>
            <person name="Schwartz J.A."/>
            <person name="Shigenobu S."/>
            <person name="Lundholm N."/>
            <person name="Nishiyama T."/>
            <person name="Yang H."/>
            <person name="Hasebe M."/>
            <person name="Li S."/>
            <person name="Pierce S.K."/>
            <person name="Wang J."/>
        </authorList>
    </citation>
    <scope>NUCLEOTIDE SEQUENCE [LARGE SCALE GENOMIC DNA]</scope>
    <source>
        <strain evidence="3">EC2010</strain>
        <tissue evidence="3">Whole organism of an adult</tissue>
    </source>
</reference>
<protein>
    <recommendedName>
        <fullName evidence="2">F-box domain-containing protein</fullName>
    </recommendedName>
</protein>
<feature type="compositionally biased region" description="Basic and acidic residues" evidence="1">
    <location>
        <begin position="147"/>
        <end position="177"/>
    </location>
</feature>
<dbReference type="Proteomes" id="UP000271974">
    <property type="component" value="Unassembled WGS sequence"/>
</dbReference>
<feature type="compositionally biased region" description="Polar residues" evidence="1">
    <location>
        <begin position="299"/>
        <end position="309"/>
    </location>
</feature>
<dbReference type="AlphaFoldDB" id="A0A3S1C883"/>
<dbReference type="OrthoDB" id="190105at2759"/>
<evidence type="ECO:0000259" key="2">
    <source>
        <dbReference type="PROSITE" id="PS50181"/>
    </source>
</evidence>
<dbReference type="InterPro" id="IPR001810">
    <property type="entry name" value="F-box_dom"/>
</dbReference>
<proteinExistence type="predicted"/>
<dbReference type="STRING" id="188477.A0A3S1C883"/>
<gene>
    <name evidence="3" type="ORF">EGW08_006570</name>
</gene>
<feature type="region of interest" description="Disordered" evidence="1">
    <location>
        <begin position="552"/>
        <end position="578"/>
    </location>
</feature>
<feature type="domain" description="F-box" evidence="2">
    <location>
        <begin position="468"/>
        <end position="514"/>
    </location>
</feature>
<feature type="compositionally biased region" description="Low complexity" evidence="1">
    <location>
        <begin position="284"/>
        <end position="295"/>
    </location>
</feature>
<keyword evidence="4" id="KW-1185">Reference proteome</keyword>
<dbReference type="Gene3D" id="1.20.1280.50">
    <property type="match status" value="1"/>
</dbReference>
<evidence type="ECO:0000313" key="3">
    <source>
        <dbReference type="EMBL" id="RUS85694.1"/>
    </source>
</evidence>
<dbReference type="InterPro" id="IPR036047">
    <property type="entry name" value="F-box-like_dom_sf"/>
</dbReference>
<name>A0A3S1C883_ELYCH</name>
<dbReference type="PROSITE" id="PS50181">
    <property type="entry name" value="FBOX"/>
    <property type="match status" value="1"/>
</dbReference>
<organism evidence="3 4">
    <name type="scientific">Elysia chlorotica</name>
    <name type="common">Eastern emerald elysia</name>
    <name type="synonym">Sea slug</name>
    <dbReference type="NCBI Taxonomy" id="188477"/>
    <lineage>
        <taxon>Eukaryota</taxon>
        <taxon>Metazoa</taxon>
        <taxon>Spiralia</taxon>
        <taxon>Lophotrochozoa</taxon>
        <taxon>Mollusca</taxon>
        <taxon>Gastropoda</taxon>
        <taxon>Heterobranchia</taxon>
        <taxon>Euthyneura</taxon>
        <taxon>Panpulmonata</taxon>
        <taxon>Sacoglossa</taxon>
        <taxon>Placobranchoidea</taxon>
        <taxon>Plakobranchidae</taxon>
        <taxon>Elysia</taxon>
    </lineage>
</organism>
<feature type="compositionally biased region" description="Polar residues" evidence="1">
    <location>
        <begin position="240"/>
        <end position="251"/>
    </location>
</feature>
<dbReference type="InterPro" id="IPR052805">
    <property type="entry name" value="GEF_Ubiquitin-Prot_Reg"/>
</dbReference>
<feature type="region of interest" description="Disordered" evidence="1">
    <location>
        <begin position="240"/>
        <end position="309"/>
    </location>
</feature>
<evidence type="ECO:0000256" key="1">
    <source>
        <dbReference type="SAM" id="MobiDB-lite"/>
    </source>
</evidence>
<accession>A0A3S1C883</accession>
<feature type="region of interest" description="Disordered" evidence="1">
    <location>
        <begin position="94"/>
        <end position="119"/>
    </location>
</feature>